<comment type="caution">
    <text evidence="2">The sequence shown here is derived from an EMBL/GenBank/DDBJ whole genome shotgun (WGS) entry which is preliminary data.</text>
</comment>
<evidence type="ECO:0000313" key="2">
    <source>
        <dbReference type="EMBL" id="KAB8304679.1"/>
    </source>
</evidence>
<gene>
    <name evidence="2" type="ORF">EYC80_004044</name>
</gene>
<organism evidence="2 3">
    <name type="scientific">Monilinia laxa</name>
    <name type="common">Brown rot fungus</name>
    <name type="synonym">Sclerotinia laxa</name>
    <dbReference type="NCBI Taxonomy" id="61186"/>
    <lineage>
        <taxon>Eukaryota</taxon>
        <taxon>Fungi</taxon>
        <taxon>Dikarya</taxon>
        <taxon>Ascomycota</taxon>
        <taxon>Pezizomycotina</taxon>
        <taxon>Leotiomycetes</taxon>
        <taxon>Helotiales</taxon>
        <taxon>Sclerotiniaceae</taxon>
        <taxon>Monilinia</taxon>
    </lineage>
</organism>
<feature type="compositionally biased region" description="Polar residues" evidence="1">
    <location>
        <begin position="1"/>
        <end position="37"/>
    </location>
</feature>
<reference evidence="2 3" key="1">
    <citation type="submission" date="2019-06" db="EMBL/GenBank/DDBJ databases">
        <title>Genome Sequence of the Brown Rot Fungal Pathogen Monilinia laxa.</title>
        <authorList>
            <person name="De Miccolis Angelini R.M."/>
            <person name="Landi L."/>
            <person name="Abate D."/>
            <person name="Pollastro S."/>
            <person name="Romanazzi G."/>
            <person name="Faretra F."/>
        </authorList>
    </citation>
    <scope>NUCLEOTIDE SEQUENCE [LARGE SCALE GENOMIC DNA]</scope>
    <source>
        <strain evidence="2 3">Mlax316</strain>
    </source>
</reference>
<evidence type="ECO:0000256" key="1">
    <source>
        <dbReference type="SAM" id="MobiDB-lite"/>
    </source>
</evidence>
<dbReference type="EMBL" id="VIGI01000001">
    <property type="protein sequence ID" value="KAB8304679.1"/>
    <property type="molecule type" value="Genomic_DNA"/>
</dbReference>
<protein>
    <submittedName>
        <fullName evidence="2">Uncharacterized protein</fullName>
    </submittedName>
</protein>
<feature type="region of interest" description="Disordered" evidence="1">
    <location>
        <begin position="73"/>
        <end position="102"/>
    </location>
</feature>
<sequence>MSQPQSRFQSGQQEHAQNITRFQSSQLLPDTQTSTGSDHLKDAPPDAPVPQGYPISQPRFNFQTFFDDLRKGDTEIRESKTSPVSGKYQSSDTRQTGFQDNPPLSLDTLDSMYLTPPSEGPRLSGIGLDNNEAAERTVLRTQLFSRKYFIFDLSKSMIFIAKAYGDAYLSVFVHIKCIQPKLSIQELMDNFTLLKAPKSCNLISESILDTRKPQKNEQNQSKYFAKYILMARIQNLTFSK</sequence>
<proteinExistence type="predicted"/>
<evidence type="ECO:0000313" key="3">
    <source>
        <dbReference type="Proteomes" id="UP000326757"/>
    </source>
</evidence>
<feature type="region of interest" description="Disordered" evidence="1">
    <location>
        <begin position="1"/>
        <end position="58"/>
    </location>
</feature>
<name>A0A5N6KNK1_MONLA</name>
<accession>A0A5N6KNK1</accession>
<dbReference type="OrthoDB" id="3551271at2759"/>
<feature type="compositionally biased region" description="Polar residues" evidence="1">
    <location>
        <begin position="81"/>
        <end position="99"/>
    </location>
</feature>
<dbReference type="Proteomes" id="UP000326757">
    <property type="component" value="Unassembled WGS sequence"/>
</dbReference>
<keyword evidence="3" id="KW-1185">Reference proteome</keyword>
<dbReference type="AlphaFoldDB" id="A0A5N6KNK1"/>